<keyword evidence="2" id="KW-1185">Reference proteome</keyword>
<name>A0ABY2H1T4_9HYPO</name>
<evidence type="ECO:0000313" key="2">
    <source>
        <dbReference type="Proteomes" id="UP001642720"/>
    </source>
</evidence>
<dbReference type="EMBL" id="PPTA01000007">
    <property type="protein sequence ID" value="TFB02195.1"/>
    <property type="molecule type" value="Genomic_DNA"/>
</dbReference>
<sequence>DTRPLARPVTLGTFSACRLTALRGQVIHSLHFEILPPLEHHDVLRTPSTEMRADKGMGDGVVPPHARPLPSVGGHLFDCVMALHTLVMCRYLELQSCACRVETFPVLARSHRQCYGSYVCCR</sequence>
<proteinExistence type="predicted"/>
<dbReference type="RefSeq" id="XP_073558396.1">
    <property type="nucleotide sequence ID" value="XM_073702857.1"/>
</dbReference>
<evidence type="ECO:0000313" key="1">
    <source>
        <dbReference type="EMBL" id="TFB02195.1"/>
    </source>
</evidence>
<comment type="caution">
    <text evidence="1">The sequence shown here is derived from an EMBL/GenBank/DDBJ whole genome shotgun (WGS) entry which is preliminary data.</text>
</comment>
<dbReference type="GeneID" id="300577307"/>
<gene>
    <name evidence="1" type="ORF">CCMA1212_005603</name>
</gene>
<feature type="non-terminal residue" evidence="1">
    <location>
        <position position="1"/>
    </location>
</feature>
<accession>A0ABY2H1T4</accession>
<dbReference type="Proteomes" id="UP001642720">
    <property type="component" value="Unassembled WGS sequence"/>
</dbReference>
<protein>
    <submittedName>
        <fullName evidence="1">Uncharacterized protein</fullName>
    </submittedName>
</protein>
<organism evidence="1 2">
    <name type="scientific">Trichoderma ghanense</name>
    <dbReference type="NCBI Taxonomy" id="65468"/>
    <lineage>
        <taxon>Eukaryota</taxon>
        <taxon>Fungi</taxon>
        <taxon>Dikarya</taxon>
        <taxon>Ascomycota</taxon>
        <taxon>Pezizomycotina</taxon>
        <taxon>Sordariomycetes</taxon>
        <taxon>Hypocreomycetidae</taxon>
        <taxon>Hypocreales</taxon>
        <taxon>Hypocreaceae</taxon>
        <taxon>Trichoderma</taxon>
    </lineage>
</organism>
<reference evidence="1 2" key="1">
    <citation type="submission" date="2018-01" db="EMBL/GenBank/DDBJ databases">
        <title>Genome characterization of the sugarcane-associated fungus Trichoderma ghanense CCMA-1212 and their application in lignocelulose bioconversion.</title>
        <authorList>
            <person name="Steindorff A.S."/>
            <person name="Mendes T.D."/>
            <person name="Vilela E.S.D."/>
            <person name="Rodrigues D.S."/>
            <person name="Formighieri E.F."/>
            <person name="Melo I.S."/>
            <person name="Favaro L.C.L."/>
        </authorList>
    </citation>
    <scope>NUCLEOTIDE SEQUENCE [LARGE SCALE GENOMIC DNA]</scope>
    <source>
        <strain evidence="1 2">CCMA-1212</strain>
    </source>
</reference>